<keyword evidence="6" id="KW-0964">Secreted</keyword>
<comment type="function">
    <text evidence="13">Acts in the modification of cell walls via demethylesterification of cell wall pectin.</text>
</comment>
<evidence type="ECO:0000256" key="14">
    <source>
        <dbReference type="PROSITE-ProRule" id="PRU10040"/>
    </source>
</evidence>
<keyword evidence="19" id="KW-1185">Reference proteome</keyword>
<dbReference type="EC" id="3.1.1.11" evidence="4 15"/>
<keyword evidence="11" id="KW-0961">Cell wall biogenesis/degradation</keyword>
<evidence type="ECO:0000256" key="13">
    <source>
        <dbReference type="ARBA" id="ARBA00057335"/>
    </source>
</evidence>
<keyword evidence="8 15" id="KW-0378">Hydrolase</keyword>
<dbReference type="OrthoDB" id="2019149at2759"/>
<keyword evidence="10" id="KW-0325">Glycoprotein</keyword>
<comment type="pathway">
    <text evidence="2 15">Glycan metabolism; pectin degradation; 2-dehydro-3-deoxy-D-gluconate from pectin: step 1/5.</text>
</comment>
<reference evidence="19" key="1">
    <citation type="journal article" date="2020" name="Plant Biotechnol. J.">
        <title>The pomegranate (Punica granatum L.) draft genome dissects genetic divergence between soft- and hard-seeded cultivars.</title>
        <authorList>
            <person name="Luo X."/>
            <person name="Li H."/>
            <person name="Wu Z."/>
            <person name="Yao W."/>
            <person name="Zhao P."/>
            <person name="Cao D."/>
            <person name="Yu H."/>
            <person name="Li K."/>
            <person name="Poudel K."/>
            <person name="Zhao D."/>
            <person name="Zhang F."/>
            <person name="Xia X."/>
            <person name="Chen L."/>
            <person name="Wang Q."/>
            <person name="Jing D."/>
            <person name="Cao S."/>
        </authorList>
    </citation>
    <scope>NUCLEOTIDE SEQUENCE [LARGE SCALE GENOMIC DNA]</scope>
    <source>
        <strain evidence="19">cv. Tunisia</strain>
    </source>
</reference>
<dbReference type="GO" id="GO:0045490">
    <property type="term" value="P:pectin catabolic process"/>
    <property type="evidence" value="ECO:0007669"/>
    <property type="project" value="UniProtKB-UniRule"/>
</dbReference>
<keyword evidence="17" id="KW-0812">Transmembrane</keyword>
<comment type="subcellular location">
    <subcellularLocation>
        <location evidence="1">Secreted</location>
        <location evidence="1">Cell wall</location>
    </subcellularLocation>
</comment>
<evidence type="ECO:0000256" key="1">
    <source>
        <dbReference type="ARBA" id="ARBA00004191"/>
    </source>
</evidence>
<evidence type="ECO:0000256" key="4">
    <source>
        <dbReference type="ARBA" id="ARBA00013229"/>
    </source>
</evidence>
<sequence length="481" mass="52900">MPMNKISLKATNQSSSSKHKTHTSIHIPYLPRQSKARNRFKLVFKSPTSAYINTSTSPFLDQITTSPPLNLSFFFILAMTTTTGRSNKTTFFFWLSASIVASSSVLLYYSLCNHHSHGLLEEQNFLARVAGILYSKHYHHRHHHRGGGPGVDGCDEGDWKDRSKKLVADYDVSLVLSVDIRGCGKFSSVQKAVEAVPDFSPYRTLILVNSGTYREKVVVNASKVNLILLGQGYLNTAIVWNDTANSTGGSIYSASVAIFSPNFTAYNIGFQNTAPEPRPGESGAQGIALRIAGDAAAFYGCGFYGAQDTLYDDQGRHYFRECFIQGSIDIIFGNGRSLYEGCTINSIAKDLGAEVSGSITAQGRGSSSEGTGFSFVQCSINGTGRVWLGRAWNAYATVVFSKTYMSDVISPEGWNDWGDSSRDQTVFFGEYDCWGPGANYTNRVPYARQLTESEAAPYLDTSYIDGEEWLPTRHDIQLASY</sequence>
<comment type="similarity">
    <text evidence="3">Belongs to the pectinesterase family.</text>
</comment>
<dbReference type="Gene3D" id="2.160.20.10">
    <property type="entry name" value="Single-stranded right-handed beta-helix, Pectin lyase-like"/>
    <property type="match status" value="1"/>
</dbReference>
<dbReference type="SUPFAM" id="SSF51126">
    <property type="entry name" value="Pectin lyase-like"/>
    <property type="match status" value="1"/>
</dbReference>
<evidence type="ECO:0000256" key="7">
    <source>
        <dbReference type="ARBA" id="ARBA00022729"/>
    </source>
</evidence>
<comment type="catalytic activity">
    <reaction evidence="12 15">
        <text>[(1-&gt;4)-alpha-D-galacturonosyl methyl ester](n) + n H2O = [(1-&gt;4)-alpha-D-galacturonosyl](n) + n methanol + n H(+)</text>
        <dbReference type="Rhea" id="RHEA:22380"/>
        <dbReference type="Rhea" id="RHEA-COMP:14570"/>
        <dbReference type="Rhea" id="RHEA-COMP:14573"/>
        <dbReference type="ChEBI" id="CHEBI:15377"/>
        <dbReference type="ChEBI" id="CHEBI:15378"/>
        <dbReference type="ChEBI" id="CHEBI:17790"/>
        <dbReference type="ChEBI" id="CHEBI:140522"/>
        <dbReference type="ChEBI" id="CHEBI:140523"/>
        <dbReference type="EC" id="3.1.1.11"/>
    </reaction>
</comment>
<dbReference type="PROSITE" id="PS00503">
    <property type="entry name" value="PECTINESTERASE_2"/>
    <property type="match status" value="1"/>
</dbReference>
<reference evidence="20" key="2">
    <citation type="submission" date="2025-08" db="UniProtKB">
        <authorList>
            <consortium name="RefSeq"/>
        </authorList>
    </citation>
    <scope>IDENTIFICATION</scope>
    <source>
        <tissue evidence="20">Leaf</tissue>
    </source>
</reference>
<dbReference type="RefSeq" id="XP_031378861.1">
    <property type="nucleotide sequence ID" value="XM_031523001.1"/>
</dbReference>
<evidence type="ECO:0000256" key="16">
    <source>
        <dbReference type="SAM" id="MobiDB-lite"/>
    </source>
</evidence>
<keyword evidence="17" id="KW-1133">Transmembrane helix</keyword>
<evidence type="ECO:0000259" key="18">
    <source>
        <dbReference type="Pfam" id="PF01095"/>
    </source>
</evidence>
<gene>
    <name evidence="20" type="primary">LOC116194241</name>
</gene>
<accession>A0A6P8CBG3</accession>
<evidence type="ECO:0000256" key="3">
    <source>
        <dbReference type="ARBA" id="ARBA00008891"/>
    </source>
</evidence>
<evidence type="ECO:0000313" key="19">
    <source>
        <dbReference type="Proteomes" id="UP000515151"/>
    </source>
</evidence>
<evidence type="ECO:0000256" key="6">
    <source>
        <dbReference type="ARBA" id="ARBA00022525"/>
    </source>
</evidence>
<keyword evidence="5" id="KW-0134">Cell wall</keyword>
<evidence type="ECO:0000256" key="12">
    <source>
        <dbReference type="ARBA" id="ARBA00047928"/>
    </source>
</evidence>
<evidence type="ECO:0000313" key="20">
    <source>
        <dbReference type="RefSeq" id="XP_031378861.1"/>
    </source>
</evidence>
<evidence type="ECO:0000256" key="9">
    <source>
        <dbReference type="ARBA" id="ARBA00023085"/>
    </source>
</evidence>
<proteinExistence type="inferred from homology"/>
<feature type="domain" description="Pectinesterase catalytic" evidence="18">
    <location>
        <begin position="180"/>
        <end position="466"/>
    </location>
</feature>
<dbReference type="GO" id="GO:0030599">
    <property type="term" value="F:pectinesterase activity"/>
    <property type="evidence" value="ECO:0007669"/>
    <property type="project" value="UniProtKB-UniRule"/>
</dbReference>
<evidence type="ECO:0000256" key="2">
    <source>
        <dbReference type="ARBA" id="ARBA00005184"/>
    </source>
</evidence>
<evidence type="ECO:0000256" key="8">
    <source>
        <dbReference type="ARBA" id="ARBA00022801"/>
    </source>
</evidence>
<dbReference type="Proteomes" id="UP000515151">
    <property type="component" value="Chromosome 2"/>
</dbReference>
<name>A0A6P8CBG3_PUNGR</name>
<dbReference type="Pfam" id="PF01095">
    <property type="entry name" value="Pectinesterase"/>
    <property type="match status" value="1"/>
</dbReference>
<evidence type="ECO:0000256" key="17">
    <source>
        <dbReference type="SAM" id="Phobius"/>
    </source>
</evidence>
<evidence type="ECO:0000256" key="5">
    <source>
        <dbReference type="ARBA" id="ARBA00022512"/>
    </source>
</evidence>
<dbReference type="PANTHER" id="PTHR31321:SF73">
    <property type="entry name" value="PECTINESTERASE 14-RELATED"/>
    <property type="match status" value="1"/>
</dbReference>
<evidence type="ECO:0000256" key="10">
    <source>
        <dbReference type="ARBA" id="ARBA00023180"/>
    </source>
</evidence>
<organism evidence="19 20">
    <name type="scientific">Punica granatum</name>
    <name type="common">Pomegranate</name>
    <dbReference type="NCBI Taxonomy" id="22663"/>
    <lineage>
        <taxon>Eukaryota</taxon>
        <taxon>Viridiplantae</taxon>
        <taxon>Streptophyta</taxon>
        <taxon>Embryophyta</taxon>
        <taxon>Tracheophyta</taxon>
        <taxon>Spermatophyta</taxon>
        <taxon>Magnoliopsida</taxon>
        <taxon>eudicotyledons</taxon>
        <taxon>Gunneridae</taxon>
        <taxon>Pentapetalae</taxon>
        <taxon>rosids</taxon>
        <taxon>malvids</taxon>
        <taxon>Myrtales</taxon>
        <taxon>Lythraceae</taxon>
        <taxon>Punica</taxon>
    </lineage>
</organism>
<protein>
    <recommendedName>
        <fullName evidence="4 15">Pectinesterase</fullName>
        <ecNumber evidence="4 15">3.1.1.11</ecNumber>
    </recommendedName>
</protein>
<dbReference type="InterPro" id="IPR000070">
    <property type="entry name" value="Pectinesterase_cat"/>
</dbReference>
<evidence type="ECO:0000256" key="15">
    <source>
        <dbReference type="RuleBase" id="RU000589"/>
    </source>
</evidence>
<feature type="transmembrane region" description="Helical" evidence="17">
    <location>
        <begin position="91"/>
        <end position="111"/>
    </location>
</feature>
<keyword evidence="9 15" id="KW-0063">Aspartyl esterase</keyword>
<dbReference type="InterPro" id="IPR012334">
    <property type="entry name" value="Pectin_lyas_fold"/>
</dbReference>
<dbReference type="FunFam" id="2.160.20.10:FF:000033">
    <property type="entry name" value="Pectinesterase"/>
    <property type="match status" value="1"/>
</dbReference>
<dbReference type="InterPro" id="IPR011050">
    <property type="entry name" value="Pectin_lyase_fold/virulence"/>
</dbReference>
<dbReference type="PANTHER" id="PTHR31321">
    <property type="entry name" value="ACYL-COA THIOESTER HYDROLASE YBHC-RELATED"/>
    <property type="match status" value="1"/>
</dbReference>
<feature type="region of interest" description="Disordered" evidence="16">
    <location>
        <begin position="1"/>
        <end position="23"/>
    </location>
</feature>
<evidence type="ECO:0000256" key="11">
    <source>
        <dbReference type="ARBA" id="ARBA00023316"/>
    </source>
</evidence>
<dbReference type="AlphaFoldDB" id="A0A6P8CBG3"/>
<feature type="active site" evidence="14">
    <location>
        <position position="329"/>
    </location>
</feature>
<keyword evidence="7" id="KW-0732">Signal</keyword>
<dbReference type="InterPro" id="IPR033131">
    <property type="entry name" value="Pectinesterase_Asp_AS"/>
</dbReference>
<dbReference type="UniPathway" id="UPA00545">
    <property type="reaction ID" value="UER00823"/>
</dbReference>
<dbReference type="GeneID" id="116194241"/>
<dbReference type="GO" id="GO:0042545">
    <property type="term" value="P:cell wall modification"/>
    <property type="evidence" value="ECO:0007669"/>
    <property type="project" value="UniProtKB-UniRule"/>
</dbReference>
<keyword evidence="17" id="KW-0472">Membrane</keyword>